<dbReference type="KEGG" id="bdm:EQG53_01070"/>
<proteinExistence type="predicted"/>
<name>A0A410NTB5_BREDI</name>
<sequence>MALVITNCGKRKRIPLDPTLHAADLASGSSEAVASDWGQHLTAADPTTPAKHLYAGRAFVEAVRTAETLSARLAVVSAGLGLVDGQTPVPSYSLTTVARDPDNILSRTGASASEWWSVIQARSPFHSTAPETETGLILAALSSGYLSMVESEWARWPSERLARLRLFTKDVPAGLPESLAKAWMPYDDRLDALGNGYAGTQGDFAQRALRHFAENILGEGDQTSDRAAVLAHLEGLSARDVPTRTRHSDEEIKVMIGTHWDLVEGRSGAMLRQLRDTLGVACEQKRFKGLFAEVATERRAAA</sequence>
<organism evidence="1 3">
    <name type="scientific">Brevundimonas diminuta</name>
    <name type="common">Pseudomonas diminuta</name>
    <dbReference type="NCBI Taxonomy" id="293"/>
    <lineage>
        <taxon>Bacteria</taxon>
        <taxon>Pseudomonadati</taxon>
        <taxon>Pseudomonadota</taxon>
        <taxon>Alphaproteobacteria</taxon>
        <taxon>Caulobacterales</taxon>
        <taxon>Caulobacteraceae</taxon>
        <taxon>Brevundimonas</taxon>
    </lineage>
</organism>
<evidence type="ECO:0000313" key="3">
    <source>
        <dbReference type="Proteomes" id="UP000287388"/>
    </source>
</evidence>
<reference evidence="1 3" key="1">
    <citation type="submission" date="2019-01" db="EMBL/GenBank/DDBJ databases">
        <title>Brevundimonas diminuta Genome sequencing and assembly.</title>
        <authorList>
            <person name="Chen H."/>
        </authorList>
    </citation>
    <scope>NUCLEOTIDE SEQUENCE [LARGE SCALE GENOMIC DNA]</scope>
    <source>
        <strain evidence="1">ATCC</strain>
        <strain evidence="3">ATCC(B) 19146</strain>
    </source>
</reference>
<protein>
    <submittedName>
        <fullName evidence="1">Uncharacterized protein</fullName>
    </submittedName>
</protein>
<dbReference type="Proteomes" id="UP000287388">
    <property type="component" value="Chromosome"/>
</dbReference>
<dbReference type="EMBL" id="CP035093">
    <property type="protein sequence ID" value="QAT13058.1"/>
    <property type="molecule type" value="Genomic_DNA"/>
</dbReference>
<dbReference type="Proteomes" id="UP000596117">
    <property type="component" value="Chromosome"/>
</dbReference>
<keyword evidence="4" id="KW-1185">Reference proteome</keyword>
<reference evidence="2 4" key="2">
    <citation type="submission" date="2020-12" db="EMBL/GenBank/DDBJ databases">
        <title>FDA dAtabase for Regulatory Grade micrObial Sequences (FDA-ARGOS): Supporting development and validation of Infectious Disease Dx tests.</title>
        <authorList>
            <person name="Kerrigan L."/>
            <person name="Long C."/>
            <person name="Tallon L."/>
            <person name="Sadzewicz L."/>
            <person name="Zhao X."/>
            <person name="Boylan J."/>
            <person name="Ott S."/>
            <person name="Bowen H."/>
            <person name="Vavikolanu K."/>
            <person name="Mehta A."/>
            <person name="Aluvathingal J."/>
            <person name="Nadendla S."/>
            <person name="Yan Y."/>
            <person name="Sichtig H."/>
        </authorList>
    </citation>
    <scope>NUCLEOTIDE SEQUENCE [LARGE SCALE GENOMIC DNA]</scope>
    <source>
        <strain evidence="2 4">FDAARGOS_1026</strain>
    </source>
</reference>
<dbReference type="AlphaFoldDB" id="A0A410NTB5"/>
<gene>
    <name evidence="1" type="ORF">EQG53_01070</name>
    <name evidence="2" type="ORF">I6H83_03895</name>
</gene>
<evidence type="ECO:0000313" key="4">
    <source>
        <dbReference type="Proteomes" id="UP000596117"/>
    </source>
</evidence>
<evidence type="ECO:0000313" key="1">
    <source>
        <dbReference type="EMBL" id="QAT13058.1"/>
    </source>
</evidence>
<dbReference type="EMBL" id="CP066026">
    <property type="protein sequence ID" value="QQB89595.1"/>
    <property type="molecule type" value="Genomic_DNA"/>
</dbReference>
<accession>A0A410NTB5</accession>
<evidence type="ECO:0000313" key="2">
    <source>
        <dbReference type="EMBL" id="QQB89595.1"/>
    </source>
</evidence>
<dbReference type="RefSeq" id="WP_128718839.1">
    <property type="nucleotide sequence ID" value="NZ_BJNC01000007.1"/>
</dbReference>